<dbReference type="GO" id="GO:0008986">
    <property type="term" value="F:pyruvate, water dikinase activity"/>
    <property type="evidence" value="ECO:0007669"/>
    <property type="project" value="InterPro"/>
</dbReference>
<accession>A0A0G0GNG6</accession>
<dbReference type="InterPro" id="IPR006319">
    <property type="entry name" value="PEP_synth"/>
</dbReference>
<dbReference type="InterPro" id="IPR008279">
    <property type="entry name" value="PEP-util_enz_mobile_dom"/>
</dbReference>
<feature type="domain" description="PEP-utilising enzyme mobile" evidence="4">
    <location>
        <begin position="354"/>
        <end position="423"/>
    </location>
</feature>
<dbReference type="InterPro" id="IPR018274">
    <property type="entry name" value="PEP_util_AS"/>
</dbReference>
<organism evidence="5 6">
    <name type="scientific">Candidatus Magasanikbacteria bacterium GW2011_GWC2_37_14</name>
    <dbReference type="NCBI Taxonomy" id="1619046"/>
    <lineage>
        <taxon>Bacteria</taxon>
        <taxon>Candidatus Magasanikiibacteriota</taxon>
    </lineage>
</organism>
<evidence type="ECO:0000256" key="1">
    <source>
        <dbReference type="ARBA" id="ARBA00007837"/>
    </source>
</evidence>
<dbReference type="PROSITE" id="PS00370">
    <property type="entry name" value="PEP_ENZYMES_PHOS_SITE"/>
    <property type="match status" value="1"/>
</dbReference>
<dbReference type="SUPFAM" id="SSF52009">
    <property type="entry name" value="Phosphohistidine domain"/>
    <property type="match status" value="1"/>
</dbReference>
<dbReference type="EMBL" id="LBSX01000006">
    <property type="protein sequence ID" value="KKQ27700.1"/>
    <property type="molecule type" value="Genomic_DNA"/>
</dbReference>
<evidence type="ECO:0000313" key="6">
    <source>
        <dbReference type="Proteomes" id="UP000034849"/>
    </source>
</evidence>
<dbReference type="STRING" id="1619046.US42_C0006G0007"/>
<evidence type="ECO:0000256" key="3">
    <source>
        <dbReference type="ARBA" id="ARBA00022840"/>
    </source>
</evidence>
<comment type="similarity">
    <text evidence="1">Belongs to the PEP-utilizing enzyme family.</text>
</comment>
<proteinExistence type="inferred from homology"/>
<name>A0A0G0GNG6_9BACT</name>
<evidence type="ECO:0000313" key="5">
    <source>
        <dbReference type="EMBL" id="KKQ27700.1"/>
    </source>
</evidence>
<dbReference type="Proteomes" id="UP000034849">
    <property type="component" value="Unassembled WGS sequence"/>
</dbReference>
<dbReference type="PANTHER" id="PTHR43030:SF1">
    <property type="entry name" value="PHOSPHOENOLPYRUVATE SYNTHASE"/>
    <property type="match status" value="1"/>
</dbReference>
<dbReference type="GO" id="GO:0005524">
    <property type="term" value="F:ATP binding"/>
    <property type="evidence" value="ECO:0007669"/>
    <property type="project" value="UniProtKB-KW"/>
</dbReference>
<gene>
    <name evidence="5" type="ORF">US42_C0006G0007</name>
</gene>
<evidence type="ECO:0000259" key="4">
    <source>
        <dbReference type="Pfam" id="PF00391"/>
    </source>
</evidence>
<dbReference type="AlphaFoldDB" id="A0A0G0GNG6"/>
<dbReference type="PATRIC" id="fig|1619046.3.peg.402"/>
<evidence type="ECO:0000256" key="2">
    <source>
        <dbReference type="ARBA" id="ARBA00022741"/>
    </source>
</evidence>
<keyword evidence="5" id="KW-0670">Pyruvate</keyword>
<sequence length="428" mass="49369">MREEELIKKFKKMPWRPWLKRYFPVLVAYSMVKGGLEKSFAKQGIKGEMPFVLFEKNMWYGTPEMFKQGGLEAEKYIKKLGMRFLVMICLNAYKKALREVDKMVKDKKSDPLKQYKKIIELLEPINVSIWTAHAGEVYFDNELEKKLKSFVPKNKLDEYIGDIGFPKRKNAHSLMVADILKGMKTRDLFIKYSWLKSRIEAGFGIGYTYSEIVDLRKSIINNPPVKHQYPKIPKEIKKLVAGLQDIVFLRTFRTDSLFEIYFKARSIFARLEKELGIDSVKYYLPEDIISGRLKRYEKFAVLKYYDDIVVTEQKIVEEEKVNNQEIKGAIAWKGIARGKVKIIFNPSQINKVEVGDILVTNMTIPAYLPAMKKAAAFVTDEGGITCHAAIIAREMRKPCITGTKFATKVLQDGDLVEVDADKGIIKKL</sequence>
<keyword evidence="2" id="KW-0547">Nucleotide-binding</keyword>
<comment type="caution">
    <text evidence="5">The sequence shown here is derived from an EMBL/GenBank/DDBJ whole genome shotgun (WGS) entry which is preliminary data.</text>
</comment>
<dbReference type="Gene3D" id="3.50.30.10">
    <property type="entry name" value="Phosphohistidine domain"/>
    <property type="match status" value="1"/>
</dbReference>
<keyword evidence="3" id="KW-0067">ATP-binding</keyword>
<dbReference type="InterPro" id="IPR036637">
    <property type="entry name" value="Phosphohistidine_dom_sf"/>
</dbReference>
<reference evidence="5 6" key="1">
    <citation type="journal article" date="2015" name="Nature">
        <title>rRNA introns, odd ribosomes, and small enigmatic genomes across a large radiation of phyla.</title>
        <authorList>
            <person name="Brown C.T."/>
            <person name="Hug L.A."/>
            <person name="Thomas B.C."/>
            <person name="Sharon I."/>
            <person name="Castelle C.J."/>
            <person name="Singh A."/>
            <person name="Wilkins M.J."/>
            <person name="Williams K.H."/>
            <person name="Banfield J.F."/>
        </authorList>
    </citation>
    <scope>NUCLEOTIDE SEQUENCE [LARGE SCALE GENOMIC DNA]</scope>
</reference>
<protein>
    <submittedName>
        <fullName evidence="5">Putative phosphoenolpyruvate synthase</fullName>
    </submittedName>
</protein>
<dbReference type="PANTHER" id="PTHR43030">
    <property type="entry name" value="PHOSPHOENOLPYRUVATE SYNTHASE"/>
    <property type="match status" value="1"/>
</dbReference>
<dbReference type="Pfam" id="PF00391">
    <property type="entry name" value="PEP-utilizers"/>
    <property type="match status" value="1"/>
</dbReference>